<organism evidence="1 2">
    <name type="scientific">Teredinibacter turnerae (strain ATCC 39867 / T7901)</name>
    <dbReference type="NCBI Taxonomy" id="377629"/>
    <lineage>
        <taxon>Bacteria</taxon>
        <taxon>Pseudomonadati</taxon>
        <taxon>Pseudomonadota</taxon>
        <taxon>Gammaproteobacteria</taxon>
        <taxon>Cellvibrionales</taxon>
        <taxon>Cellvibrionaceae</taxon>
        <taxon>Teredinibacter</taxon>
    </lineage>
</organism>
<dbReference type="HOGENOM" id="CLU_042404_0_0_6"/>
<dbReference type="EMBL" id="CP001614">
    <property type="protein sequence ID" value="ACR14204.1"/>
    <property type="molecule type" value="Genomic_DNA"/>
</dbReference>
<dbReference type="InterPro" id="IPR026950">
    <property type="entry name" value="Caps_assemb_Wzi"/>
</dbReference>
<evidence type="ECO:0008006" key="3">
    <source>
        <dbReference type="Google" id="ProtNLM"/>
    </source>
</evidence>
<protein>
    <recommendedName>
        <fullName evidence="3">Capsule assembly protein Wzi</fullName>
    </recommendedName>
</protein>
<sequence>MITLLATAYKQSAASPWIDAGDARTRHHLLILKDAGKIRLPLNTWPLMWSGVKSELDELRAESLSQRELWSYQYLRHQLKRAMRETELSIQAQAASSPGAFAGFSAPENDPQFGRISSTFTRTNFALKLSRSYVFDPLDDHTNRYDDSYIATTLGNWVLGVGAQSRWWGPGWQSSQMLSTNARPTPALFVQRKDASAAKNTYRTPVSWDIALFAGELQQNDYERKPLFSGARLSVSPSRFLEIGAATTQISSGEIKRNDEPAEETESYKMISLDWRASTNAPWGQLAVYQQMAQDNSKLGENSYVYGIENAMLLGNTHTRVAIEYNDNTPVTTENTDLVHGYRNYERSLGSAFNFDKHSQSATLLAQHYFSNGHQLHWKLGRVTLNNDNTPEVAATEVAEQHAQNTSFAAVSYSAPVNSWLKISVGVNYFANKLRLADETISSGGYATFDLEF</sequence>
<dbReference type="Proteomes" id="UP000009080">
    <property type="component" value="Chromosome"/>
</dbReference>
<gene>
    <name evidence="1" type="ordered locus">TERTU_1451</name>
</gene>
<dbReference type="Pfam" id="PF14052">
    <property type="entry name" value="Caps_assemb_Wzi"/>
    <property type="match status" value="1"/>
</dbReference>
<evidence type="ECO:0000313" key="2">
    <source>
        <dbReference type="Proteomes" id="UP000009080"/>
    </source>
</evidence>
<reference evidence="1 2" key="1">
    <citation type="journal article" date="2009" name="PLoS ONE">
        <title>The complete genome of Teredinibacter turnerae T7901: an intracellular endosymbiont of marine wood-boring bivalves (shipworms).</title>
        <authorList>
            <person name="Yang J.C."/>
            <person name="Madupu R."/>
            <person name="Durkin A.S."/>
            <person name="Ekborg N.A."/>
            <person name="Pedamallu C.S."/>
            <person name="Hostetler J.B."/>
            <person name="Radune D."/>
            <person name="Toms B.S."/>
            <person name="Henrissat B."/>
            <person name="Coutinho P.M."/>
            <person name="Schwarz S."/>
            <person name="Field L."/>
            <person name="Trindade-Silva A.E."/>
            <person name="Soares C.A.G."/>
            <person name="Elshahawi S."/>
            <person name="Hanora A."/>
            <person name="Schmidt E.W."/>
            <person name="Haygood M.G."/>
            <person name="Posfai J."/>
            <person name="Benner J."/>
            <person name="Madinger C."/>
            <person name="Nove J."/>
            <person name="Anton B."/>
            <person name="Chaudhary K."/>
            <person name="Foster J."/>
            <person name="Holman A."/>
            <person name="Kumar S."/>
            <person name="Lessard P.A."/>
            <person name="Luyten Y.A."/>
            <person name="Slatko B."/>
            <person name="Wood N."/>
            <person name="Wu B."/>
            <person name="Teplitski M."/>
            <person name="Mougous J.D."/>
            <person name="Ward N."/>
            <person name="Eisen J.A."/>
            <person name="Badger J.H."/>
            <person name="Distel D.L."/>
        </authorList>
    </citation>
    <scope>NUCLEOTIDE SEQUENCE [LARGE SCALE GENOMIC DNA]</scope>
    <source>
        <strain evidence="2">ATCC 39867 / T7901</strain>
    </source>
</reference>
<dbReference type="STRING" id="377629.TERTU_1451"/>
<name>C5BSQ0_TERTT</name>
<accession>C5BSQ0</accession>
<dbReference type="AlphaFoldDB" id="C5BSQ0"/>
<dbReference type="OrthoDB" id="101884at2"/>
<keyword evidence="2" id="KW-1185">Reference proteome</keyword>
<dbReference type="KEGG" id="ttu:TERTU_1451"/>
<proteinExistence type="predicted"/>
<dbReference type="InterPro" id="IPR038636">
    <property type="entry name" value="Wzi_sf"/>
</dbReference>
<dbReference type="eggNOG" id="ENOG502Z9E6">
    <property type="taxonomic scope" value="Bacteria"/>
</dbReference>
<dbReference type="Gene3D" id="2.40.160.130">
    <property type="entry name" value="Capsule assembly protein Wzi"/>
    <property type="match status" value="1"/>
</dbReference>
<evidence type="ECO:0000313" key="1">
    <source>
        <dbReference type="EMBL" id="ACR14204.1"/>
    </source>
</evidence>
<dbReference type="RefSeq" id="WP_015820320.1">
    <property type="nucleotide sequence ID" value="NC_012997.1"/>
</dbReference>